<dbReference type="Proteomes" id="UP000027138">
    <property type="component" value="Unassembled WGS sequence"/>
</dbReference>
<feature type="compositionally biased region" description="Polar residues" evidence="1">
    <location>
        <begin position="234"/>
        <end position="252"/>
    </location>
</feature>
<name>A0A067KC32_JATCU</name>
<feature type="region of interest" description="Disordered" evidence="1">
    <location>
        <begin position="731"/>
        <end position="780"/>
    </location>
</feature>
<dbReference type="EMBL" id="KK914578">
    <property type="protein sequence ID" value="KDP32578.1"/>
    <property type="molecule type" value="Genomic_DNA"/>
</dbReference>
<dbReference type="AlphaFoldDB" id="A0A067KC32"/>
<reference evidence="3 4" key="1">
    <citation type="journal article" date="2014" name="PLoS ONE">
        <title>Global Analysis of Gene Expression Profiles in Physic Nut (Jatropha curcas L.) Seedlings Exposed to Salt Stress.</title>
        <authorList>
            <person name="Zhang L."/>
            <person name="Zhang C."/>
            <person name="Wu P."/>
            <person name="Chen Y."/>
            <person name="Li M."/>
            <person name="Jiang H."/>
            <person name="Wu G."/>
        </authorList>
    </citation>
    <scope>NUCLEOTIDE SEQUENCE [LARGE SCALE GENOMIC DNA]</scope>
    <source>
        <strain evidence="4">cv. GZQX0401</strain>
        <tissue evidence="3">Young leaves</tissue>
    </source>
</reference>
<evidence type="ECO:0000256" key="1">
    <source>
        <dbReference type="SAM" id="MobiDB-lite"/>
    </source>
</evidence>
<feature type="compositionally biased region" description="Basic and acidic residues" evidence="1">
    <location>
        <begin position="256"/>
        <end position="272"/>
    </location>
</feature>
<dbReference type="InterPro" id="IPR013087">
    <property type="entry name" value="Znf_C2H2_type"/>
</dbReference>
<feature type="compositionally biased region" description="Basic and acidic residues" evidence="1">
    <location>
        <begin position="764"/>
        <end position="773"/>
    </location>
</feature>
<keyword evidence="4" id="KW-1185">Reference proteome</keyword>
<organism evidence="3 4">
    <name type="scientific">Jatropha curcas</name>
    <name type="common">Barbados nut</name>
    <dbReference type="NCBI Taxonomy" id="180498"/>
    <lineage>
        <taxon>Eukaryota</taxon>
        <taxon>Viridiplantae</taxon>
        <taxon>Streptophyta</taxon>
        <taxon>Embryophyta</taxon>
        <taxon>Tracheophyta</taxon>
        <taxon>Spermatophyta</taxon>
        <taxon>Magnoliopsida</taxon>
        <taxon>eudicotyledons</taxon>
        <taxon>Gunneridae</taxon>
        <taxon>Pentapetalae</taxon>
        <taxon>rosids</taxon>
        <taxon>fabids</taxon>
        <taxon>Malpighiales</taxon>
        <taxon>Euphorbiaceae</taxon>
        <taxon>Crotonoideae</taxon>
        <taxon>Jatropheae</taxon>
        <taxon>Jatropha</taxon>
    </lineage>
</organism>
<dbReference type="PANTHER" id="PTHR35746:SF1">
    <property type="entry name" value="PENTATRICOPEPTIDE REPEAT (PPR) SUPERFAMILY PROTEIN"/>
    <property type="match status" value="1"/>
</dbReference>
<feature type="compositionally biased region" description="Basic and acidic residues" evidence="1">
    <location>
        <begin position="893"/>
        <end position="911"/>
    </location>
</feature>
<protein>
    <recommendedName>
        <fullName evidence="2">C2H2-type domain-containing protein</fullName>
    </recommendedName>
</protein>
<dbReference type="OrthoDB" id="1939753at2759"/>
<feature type="compositionally biased region" description="Polar residues" evidence="1">
    <location>
        <begin position="161"/>
        <end position="197"/>
    </location>
</feature>
<feature type="region of interest" description="Disordered" evidence="1">
    <location>
        <begin position="161"/>
        <end position="321"/>
    </location>
</feature>
<gene>
    <name evidence="3" type="ORF">JCGZ_13128</name>
</gene>
<evidence type="ECO:0000259" key="2">
    <source>
        <dbReference type="PROSITE" id="PS00028"/>
    </source>
</evidence>
<feature type="compositionally biased region" description="Basic and acidic residues" evidence="1">
    <location>
        <begin position="65"/>
        <end position="105"/>
    </location>
</feature>
<feature type="region of interest" description="Disordered" evidence="1">
    <location>
        <begin position="1124"/>
        <end position="1178"/>
    </location>
</feature>
<feature type="compositionally biased region" description="Polar residues" evidence="1">
    <location>
        <begin position="1146"/>
        <end position="1157"/>
    </location>
</feature>
<feature type="region of interest" description="Disordered" evidence="1">
    <location>
        <begin position="893"/>
        <end position="922"/>
    </location>
</feature>
<feature type="region of interest" description="Disordered" evidence="1">
    <location>
        <begin position="60"/>
        <end position="106"/>
    </location>
</feature>
<feature type="domain" description="C2H2-type" evidence="2">
    <location>
        <begin position="22"/>
        <end position="42"/>
    </location>
</feature>
<sequence length="1211" mass="131311">MENQDHRKNDTQGHESHGVHVCHKCGWPFPNPHPSARHRRAHKKICGTIEGYKLVDSEGSAHSIVSDDEHLSDEDHKTPGSRIVERGNDEKGSIEIGERSARSEDEVFSDAVAEFSDSGSGKGIEESPEDVKKPVKYLETVADNDKRTTLSYEDGAITATIPSLSNSGDSSQLQNSEQGSYLSGSAQESQDHVSSATADFRERALTDFRTEGSVYKPSDDEGGSTYDKNPVQLEAQSDASQGNNEKTANSGDLTEADTKGNGETQTNKKNDGDYLAEIRTSENEETELDRPLLNVKDSASDNVSEASETLPKSGETDITSDPAIAAGVGQLKESPKDELDSEINLSVLSPELESVEHLNTSTGTVEINKGDALVMASASSGKSMESYEGKREGNDNFHVFSVPEDIPVAENADSIIRGYKDNKGGKLPQLVGTDLFINDRTICSLNEGTEVSASDMHGLKDILEEKSGSNEPIIENFSDDAEAGMHQIEVTINQIQMTEEFGAPKDVATEVDKSRTAQFPEEKKLPDDHCKSQTISAEHVTEALFDMNTAAGPVDAEVRQTTNLVCLGGPGDYDKGGIKRCDIAENKEDKRITEKSYIENIVVTSEPPNVLSELDRRTNSIGGDAADHDEAKVESYYLPKIDTGEDNSKLRSLEGNLSVTTKNVPESARDLLESNVAAENVSEHECVHLSGVSDNQEDRKELQSNDNINGEVQVEGIDRVTAAVESINAGENDTLQKSSNDVGDFEVLPKPSDKIDDSGVFQKSSEEDMKKEPQLSPLDASSSIQNCATVGDNLASDFVVGVSENRSKFSPDECENKFVALQLGTSAADFSDNQEDIKEFQSNDNRNGEVQVEGIDRVSSAVESINAEENDTLRKCSNNVGDFEVLLKPSDKIDDSGVFHKSSEEDMKKEPQLSPLDASSSIQNCSTVGYNLARDIVGGPSQNRSESSLDERENKFVAQQLGASAADFSVDSGSQTDSLEGHWGSVSVLSTQSDMPATVNAEPLASNGSKPTVEAEEADLKKPKALPERQHSDKSDIFEPPSFMTLVEPKGDKATDSDIQTAQNMQQPKTASLQAGWFPSLTHVVNESQGRKKNEEIIQKVTNWSTGKQHTPLKNLLGEAITETKSKSSNAKEPPLLVVQKDESGTKGNSASATTVNPILGSEMPVAEPVKKEAGKEWNSPARYPADIKREKRKVKGRPYWAQFICCSSLN</sequence>
<feature type="compositionally biased region" description="Polar residues" evidence="1">
    <location>
        <begin position="731"/>
        <end position="741"/>
    </location>
</feature>
<dbReference type="PANTHER" id="PTHR35746">
    <property type="entry name" value="PENTATRICOPEPTIDE REPEAT (PPR) SUPERFAMILY PROTEIN"/>
    <property type="match status" value="1"/>
</dbReference>
<feature type="compositionally biased region" description="Basic and acidic residues" evidence="1">
    <location>
        <begin position="1018"/>
        <end position="1037"/>
    </location>
</feature>
<evidence type="ECO:0000313" key="4">
    <source>
        <dbReference type="Proteomes" id="UP000027138"/>
    </source>
</evidence>
<accession>A0A067KC32</accession>
<evidence type="ECO:0000313" key="3">
    <source>
        <dbReference type="EMBL" id="KDP32578.1"/>
    </source>
</evidence>
<feature type="compositionally biased region" description="Basic and acidic residues" evidence="1">
    <location>
        <begin position="199"/>
        <end position="210"/>
    </location>
</feature>
<dbReference type="PROSITE" id="PS00028">
    <property type="entry name" value="ZINC_FINGER_C2H2_1"/>
    <property type="match status" value="1"/>
</dbReference>
<feature type="region of interest" description="Disordered" evidence="1">
    <location>
        <begin position="934"/>
        <end position="1058"/>
    </location>
</feature>
<proteinExistence type="predicted"/>